<feature type="transmembrane region" description="Helical" evidence="8">
    <location>
        <begin position="198"/>
        <end position="215"/>
    </location>
</feature>
<feature type="transmembrane region" description="Helical" evidence="8">
    <location>
        <begin position="64"/>
        <end position="85"/>
    </location>
</feature>
<feature type="transmembrane region" description="Helical" evidence="8">
    <location>
        <begin position="227"/>
        <end position="252"/>
    </location>
</feature>
<comment type="similarity">
    <text evidence="8">Belongs to the glycosyltransferase 22 family.</text>
</comment>
<comment type="caution">
    <text evidence="10">The sequence shown here is derived from an EMBL/GenBank/DDBJ whole genome shotgun (WGS) entry which is preliminary data.</text>
</comment>
<dbReference type="EC" id="2.4.1.-" evidence="8"/>
<evidence type="ECO:0000256" key="6">
    <source>
        <dbReference type="ARBA" id="ARBA00022989"/>
    </source>
</evidence>
<evidence type="ECO:0000256" key="5">
    <source>
        <dbReference type="ARBA" id="ARBA00022824"/>
    </source>
</evidence>
<proteinExistence type="inferred from homology"/>
<dbReference type="EMBL" id="CAJFCJ010000006">
    <property type="protein sequence ID" value="CAD5115662.1"/>
    <property type="molecule type" value="Genomic_DNA"/>
</dbReference>
<evidence type="ECO:0000256" key="9">
    <source>
        <dbReference type="SAM" id="MobiDB-lite"/>
    </source>
</evidence>
<gene>
    <name evidence="10" type="ORF">DGYR_LOCUS4378</name>
</gene>
<keyword evidence="4 8" id="KW-0812">Transmembrane</keyword>
<evidence type="ECO:0000313" key="11">
    <source>
        <dbReference type="Proteomes" id="UP000549394"/>
    </source>
</evidence>
<feature type="transmembrane region" description="Helical" evidence="8">
    <location>
        <begin position="311"/>
        <end position="334"/>
    </location>
</feature>
<keyword evidence="3" id="KW-0808">Transferase</keyword>
<evidence type="ECO:0000256" key="8">
    <source>
        <dbReference type="RuleBase" id="RU363075"/>
    </source>
</evidence>
<dbReference type="GO" id="GO:0006506">
    <property type="term" value="P:GPI anchor biosynthetic process"/>
    <property type="evidence" value="ECO:0007669"/>
    <property type="project" value="TreeGrafter"/>
</dbReference>
<evidence type="ECO:0000256" key="3">
    <source>
        <dbReference type="ARBA" id="ARBA00022679"/>
    </source>
</evidence>
<dbReference type="AlphaFoldDB" id="A0A7I8VM62"/>
<dbReference type="GO" id="GO:0000026">
    <property type="term" value="F:alpha-1,2-mannosyltransferase activity"/>
    <property type="evidence" value="ECO:0007669"/>
    <property type="project" value="TreeGrafter"/>
</dbReference>
<evidence type="ECO:0000313" key="10">
    <source>
        <dbReference type="EMBL" id="CAD5115662.1"/>
    </source>
</evidence>
<dbReference type="GO" id="GO:0005789">
    <property type="term" value="C:endoplasmic reticulum membrane"/>
    <property type="evidence" value="ECO:0007669"/>
    <property type="project" value="UniProtKB-SubCell"/>
</dbReference>
<dbReference type="PANTHER" id="PTHR22760:SF4">
    <property type="entry name" value="GPI MANNOSYLTRANSFERASE 3"/>
    <property type="match status" value="1"/>
</dbReference>
<keyword evidence="7 8" id="KW-0472">Membrane</keyword>
<comment type="subcellular location">
    <subcellularLocation>
        <location evidence="1 8">Endoplasmic reticulum membrane</location>
        <topology evidence="1 8">Multi-pass membrane protein</topology>
    </subcellularLocation>
</comment>
<sequence>MPKESKSSATIRRRKRKSVGIHTPSGKKDQPDEPYDSNFEDVEVKTEPMTSGPLALQRLFKSEWTLFLGLLAFRCINALMIQTFYVPDEYWQSLEVSHNMAFGYGYLTWEWKAGLRGYSYPTLFAALYKILAIFKLDYRIFLIKLPRILQAIFAALCDLYLYKFSSKIANQNVAKWSLLCQLTCWFTFYCYTRTLTNSMETVLSTMALFYFPWPGKPKKAHWKYLTLVGMAIVIRPTAAIMWAPLVLWHFFFNRSVVFRILKTFAERVFIVLTLSSIVDRIFYGKWENVQYNFLKQNVLNNIGSFYGSHSWHWYITQGLPVVLGSQTIALVLGLRKCQERICIFLVVWTIFILSLLDHKEFRFLLPIVPLSMHICASYLNQLTENTSEKDDNKSVKSKYSTTQLIVIFLIATNLPIALYTCLLHQRGTIDVMKFISNDNQKTLNDTRVLFLMPCHSTPYYSYMHRNISMRFLTCEPNLTGISNYTDEAEIFYQNPISWISENLNTTENEHMPTHLIMFSTLERVIFNSISQLSFKKCAKFFHSHFAEGRVGKYVVVYCKN</sequence>
<reference evidence="10 11" key="1">
    <citation type="submission" date="2020-08" db="EMBL/GenBank/DDBJ databases">
        <authorList>
            <person name="Hejnol A."/>
        </authorList>
    </citation>
    <scope>NUCLEOTIDE SEQUENCE [LARGE SCALE GENOMIC DNA]</scope>
</reference>
<feature type="transmembrane region" description="Helical" evidence="8">
    <location>
        <begin position="264"/>
        <end position="283"/>
    </location>
</feature>
<keyword evidence="11" id="KW-1185">Reference proteome</keyword>
<evidence type="ECO:0000256" key="7">
    <source>
        <dbReference type="ARBA" id="ARBA00023136"/>
    </source>
</evidence>
<dbReference type="InterPro" id="IPR005599">
    <property type="entry name" value="GPI_mannosylTrfase"/>
</dbReference>
<keyword evidence="6 8" id="KW-1133">Transmembrane helix</keyword>
<dbReference type="OrthoDB" id="416834at2759"/>
<dbReference type="Pfam" id="PF03901">
    <property type="entry name" value="Glyco_transf_22"/>
    <property type="match status" value="1"/>
</dbReference>
<name>A0A7I8VM62_9ANNE</name>
<dbReference type="Proteomes" id="UP000549394">
    <property type="component" value="Unassembled WGS sequence"/>
</dbReference>
<protein>
    <recommendedName>
        <fullName evidence="8">Mannosyltransferase</fullName>
        <ecNumber evidence="8">2.4.1.-</ecNumber>
    </recommendedName>
</protein>
<feature type="transmembrane region" description="Helical" evidence="8">
    <location>
        <begin position="117"/>
        <end position="134"/>
    </location>
</feature>
<accession>A0A7I8VM62</accession>
<dbReference type="PANTHER" id="PTHR22760">
    <property type="entry name" value="GLYCOSYLTRANSFERASE"/>
    <property type="match status" value="1"/>
</dbReference>
<feature type="transmembrane region" description="Helical" evidence="8">
    <location>
        <begin position="341"/>
        <end position="356"/>
    </location>
</feature>
<organism evidence="10 11">
    <name type="scientific">Dimorphilus gyrociliatus</name>
    <dbReference type="NCBI Taxonomy" id="2664684"/>
    <lineage>
        <taxon>Eukaryota</taxon>
        <taxon>Metazoa</taxon>
        <taxon>Spiralia</taxon>
        <taxon>Lophotrochozoa</taxon>
        <taxon>Annelida</taxon>
        <taxon>Polychaeta</taxon>
        <taxon>Polychaeta incertae sedis</taxon>
        <taxon>Dinophilidae</taxon>
        <taxon>Dimorphilus</taxon>
    </lineage>
</organism>
<keyword evidence="5 8" id="KW-0256">Endoplasmic reticulum</keyword>
<feature type="transmembrane region" description="Helical" evidence="8">
    <location>
        <begin position="404"/>
        <end position="423"/>
    </location>
</feature>
<evidence type="ECO:0000256" key="4">
    <source>
        <dbReference type="ARBA" id="ARBA00022692"/>
    </source>
</evidence>
<evidence type="ECO:0000256" key="2">
    <source>
        <dbReference type="ARBA" id="ARBA00022676"/>
    </source>
</evidence>
<evidence type="ECO:0000256" key="1">
    <source>
        <dbReference type="ARBA" id="ARBA00004477"/>
    </source>
</evidence>
<keyword evidence="2 8" id="KW-0328">Glycosyltransferase</keyword>
<feature type="region of interest" description="Disordered" evidence="9">
    <location>
        <begin position="1"/>
        <end position="38"/>
    </location>
</feature>